<evidence type="ECO:0000256" key="1">
    <source>
        <dbReference type="SAM" id="Phobius"/>
    </source>
</evidence>
<evidence type="ECO:0008006" key="4">
    <source>
        <dbReference type="Google" id="ProtNLM"/>
    </source>
</evidence>
<dbReference type="RefSeq" id="WP_144358116.1">
    <property type="nucleotide sequence ID" value="NZ_VMNH01000005.1"/>
</dbReference>
<feature type="transmembrane region" description="Helical" evidence="1">
    <location>
        <begin position="37"/>
        <end position="58"/>
    </location>
</feature>
<evidence type="ECO:0000313" key="2">
    <source>
        <dbReference type="EMBL" id="TVO76987.1"/>
    </source>
</evidence>
<accession>A0A557SHU4</accession>
<keyword evidence="1" id="KW-1133">Transmembrane helix</keyword>
<dbReference type="Proteomes" id="UP000316649">
    <property type="component" value="Unassembled WGS sequence"/>
</dbReference>
<dbReference type="EMBL" id="VMNH01000005">
    <property type="protein sequence ID" value="TVO76987.1"/>
    <property type="molecule type" value="Genomic_DNA"/>
</dbReference>
<feature type="transmembrane region" description="Helical" evidence="1">
    <location>
        <begin position="6"/>
        <end position="25"/>
    </location>
</feature>
<evidence type="ECO:0000313" key="3">
    <source>
        <dbReference type="Proteomes" id="UP000316649"/>
    </source>
</evidence>
<name>A0A557SHU4_9GAMM</name>
<keyword evidence="1" id="KW-0812">Transmembrane</keyword>
<proteinExistence type="predicted"/>
<keyword evidence="3" id="KW-1185">Reference proteome</keyword>
<dbReference type="OrthoDB" id="7192068at2"/>
<feature type="transmembrane region" description="Helical" evidence="1">
    <location>
        <begin position="121"/>
        <end position="145"/>
    </location>
</feature>
<keyword evidence="1" id="KW-0472">Membrane</keyword>
<gene>
    <name evidence="2" type="ORF">FHP88_06070</name>
</gene>
<dbReference type="AlphaFoldDB" id="A0A557SHU4"/>
<sequence>MGIVVAGIWGVAEATLFFLVPDLWLSRLCITHSLRYAALAAVVASLAAVFGGCLMLLWSQYDLMSALAWVEAVPAISSDMTQKVHAQLSAQGLVSLFIGAFSGIPYKIYAVQVAHSELSPWFFLLATIPARLSRFLLVVWVAHRLSDWLRRRYTQRVLLRLWAALWTCFYVGYLWWMPG</sequence>
<organism evidence="2 3">
    <name type="scientific">Sedimenticola selenatireducens</name>
    <dbReference type="NCBI Taxonomy" id="191960"/>
    <lineage>
        <taxon>Bacteria</taxon>
        <taxon>Pseudomonadati</taxon>
        <taxon>Pseudomonadota</taxon>
        <taxon>Gammaproteobacteria</taxon>
        <taxon>Chromatiales</taxon>
        <taxon>Sedimenticolaceae</taxon>
        <taxon>Sedimenticola</taxon>
    </lineage>
</organism>
<feature type="transmembrane region" description="Helical" evidence="1">
    <location>
        <begin position="157"/>
        <end position="176"/>
    </location>
</feature>
<reference evidence="2 3" key="1">
    <citation type="submission" date="2019-07" db="EMBL/GenBank/DDBJ databases">
        <title>The pathways for chlorine oxyanion respiration interact through the shared metabolite chlorate.</title>
        <authorList>
            <person name="Barnum T.P."/>
            <person name="Cheng Y."/>
            <person name="Hill K.A."/>
            <person name="Lucas L.N."/>
            <person name="Carlson H.K."/>
            <person name="Coates J.D."/>
        </authorList>
    </citation>
    <scope>NUCLEOTIDE SEQUENCE [LARGE SCALE GENOMIC DNA]</scope>
    <source>
        <strain evidence="2 3">BK-1</strain>
    </source>
</reference>
<protein>
    <recommendedName>
        <fullName evidence="4">DedA family protein</fullName>
    </recommendedName>
</protein>
<comment type="caution">
    <text evidence="2">The sequence shown here is derived from an EMBL/GenBank/DDBJ whole genome shotgun (WGS) entry which is preliminary data.</text>
</comment>